<gene>
    <name evidence="12" type="ORF">FOA43_004269</name>
</gene>
<keyword evidence="3 8" id="KW-0812">Transmembrane</keyword>
<dbReference type="Gene3D" id="2.30.29.30">
    <property type="entry name" value="Pleckstrin-homology domain (PH domain)/Phosphotyrosine-binding domain (PTB)"/>
    <property type="match status" value="1"/>
</dbReference>
<dbReference type="PROSITE" id="PS51778">
    <property type="entry name" value="VAST"/>
    <property type="match status" value="1"/>
</dbReference>
<dbReference type="PROSITE" id="PS50004">
    <property type="entry name" value="C2"/>
    <property type="match status" value="1"/>
</dbReference>
<dbReference type="RefSeq" id="XP_038780440.1">
    <property type="nucleotide sequence ID" value="XM_038924512.1"/>
</dbReference>
<sequence length="1925" mass="217824">MSENTELEDRFLDYYLRIQLIYDDSFKLINVVDIPEIPKQPYISTKKIHIRLGSRSEVFKKEFVTSISDLSKFTAFPLDPSFRNTVTRFYSYYNDKSPSISHWDISSTLNKFEEFVGSSISTRCQSFYIQNVQLIDLMLSCRSTDHQKEVLLKRRQSILSKSFEQIPMLTDPEIVTTISCTFNIDEMELRKRIVQLKLDVSKQDVVLILKSRQSLSNQYSKDDFETKDQWQFWIDKINEQNNKLVKLFSTPDTPHLNLLPVDLDLAVHWLVQLAFKGNPKFFETVIKCLQVWQIDPCKIFFEFLSVAPPRPKSVVKAVSLAYLASPAQVTWINWPLQMKRKALAEGMDIYKACEDEIGSILLHFFDDRSSFSTALLLIKQLHLSSSKMPPRLLVSTNVRKCFGQRLQTHLEALHLDLENNSGTKLDINLVNALLTKIVSDTNILHNWKVKNQDIDRTFAVYETAQKIIVSPAMTYVRQFIVETKKRRPGVVSSWVSKENRPSFSTMLEMLGSLKSLTSIKFDFQDILFEDFQQLVSSWEKEMLDKTKLAVENDDQLIRLNGCSYSSSVQNIMGVCNAYVKLLESFQWENTLHLAYLYCLLYRGICSSLLYYSSSMSSRLTKDLHRSTGTLNFRGESCTCLNNLTKILQYFKEFENERLFECSAVLEAYHDESLENPRKLVSIRILNAENVEDSKGEPVCLSVKIDGLISGRTRCIWKDYNPSWDEEFESMIGKTESLRRGGHFRIELYDENTSSIYKAISYSFDLNSVSRSVLPIDEKISLQPRAGALNISISVEAEKNDPLFYLSRAQSQIGKSKDRAIKLFVDKFSRIVREIFSHEHLDESLKLAPVKKDSHDYCALKDGKVDSYINQMQLHTIPELYDNLETQVFDQVTLRLWSKILESAENLLLPRVSFIFHNIVARLDKRSSIVNGGGPSFGFGSSSRFHKTTKNEMTRVVQWCWKFRKMLNIPEKVLQNPLVGPFDEFIQIPQLYEKNAKELEDGYYQIWSFLSKKLPKKYSRGKYDKKSVEKASQDKELMMRVLLARGETKFVRRVMEIEERYERAVKTEIEIDLVRAASPHEMDISAMVEADNKQPNSGISIMLQEPLIEMGIDNDVESSEKDQSVDNDIVKDNDKAGPLKHQSSLESVSLSSRSASLSSSASAAVASPSSPIVPRLPDDTTQSITSVAPPKMPSMTFPVPNIDTSAPSESNMSAVSALSTSALSNYSAKSTSNSSTASSMPVNTVAYSLPADPATTKAEASGSDISRANLETLNESLDTIDQLLGSKHAVSRIHNRQTSMESSSSMNSGEHRTPNRSSSNSSGSAPAINTVANTSPRPQSYFMSSIRSFANSMTGSTSSPTRTGSNASIDSNRIASLQKLGAESVIEEEEESTKHAENVENVKNNENDENEVAKHPPFSSGFDDYDPALYTAEKYLDTQYRYACDKRNAGFHRLFPSLPEEDRLLDDFSCALSREILLQGRLYVSDHYLCFSSNLLGWVTSVVISFDEILGFDRRTTAGLFPNGIIVETMDSKHSFASLISRDSTMNFLATVWSKSVALSRRKNEKARDMDLVESSLSVHSNGSKSMLSESDILTIDEDDSNDDDSESSNEGENKALTASSNNTSLTTIESEKYHIRGPLTHAPTEHEIDYKKNGETQVLDFDFDAPLGFIFKALFGPNNALHKKVMEMSDGFEFSDYGTFDKETDGEKPVRKFEYQKGLNYSIGPKSTTVEVAEYLEYEDFEDYVEVLSISRTPGVPSGGAFDVRTRYLFTWGPLNRTNLKCSFWVNWTGSSWIKGMIEHSTVAGQEKSISDLKHLLLDSIPESRDVYTEETLEEAKREKRTAADSAKILEREAKRARKKLVPTPATITTGFMVNTSPLVVGGISIIVLLQLIVLVYLYNTSGALRQIMETQNIILKQLYKQSIE</sequence>
<dbReference type="InterPro" id="IPR014770">
    <property type="entry name" value="Munc13_1"/>
</dbReference>
<dbReference type="GO" id="GO:0140268">
    <property type="term" value="C:endoplasmic reticulum-plasma membrane contact site"/>
    <property type="evidence" value="ECO:0007669"/>
    <property type="project" value="TreeGrafter"/>
</dbReference>
<feature type="compositionally biased region" description="Low complexity" evidence="7">
    <location>
        <begin position="1298"/>
        <end position="1307"/>
    </location>
</feature>
<dbReference type="SUPFAM" id="SSF49562">
    <property type="entry name" value="C2 domain (Calcium/lipid-binding domain, CaLB)"/>
    <property type="match status" value="1"/>
</dbReference>
<dbReference type="GO" id="GO:0005739">
    <property type="term" value="C:mitochondrion"/>
    <property type="evidence" value="ECO:0007669"/>
    <property type="project" value="TreeGrafter"/>
</dbReference>
<dbReference type="Proteomes" id="UP000662931">
    <property type="component" value="Chromosome 4"/>
</dbReference>
<dbReference type="PANTHER" id="PTHR23319:SF4">
    <property type="entry name" value="GRAM DOMAIN CONTAINING 1B, ISOFORM E"/>
    <property type="match status" value="1"/>
</dbReference>
<evidence type="ECO:0000313" key="13">
    <source>
        <dbReference type="Proteomes" id="UP000662931"/>
    </source>
</evidence>
<dbReference type="Pfam" id="PF16016">
    <property type="entry name" value="VASt"/>
    <property type="match status" value="1"/>
</dbReference>
<evidence type="ECO:0000256" key="8">
    <source>
        <dbReference type="SAM" id="Phobius"/>
    </source>
</evidence>
<evidence type="ECO:0000256" key="1">
    <source>
        <dbReference type="ARBA" id="ARBA00004167"/>
    </source>
</evidence>
<dbReference type="InterPro" id="IPR011993">
    <property type="entry name" value="PH-like_dom_sf"/>
</dbReference>
<evidence type="ECO:0000256" key="7">
    <source>
        <dbReference type="SAM" id="MobiDB-lite"/>
    </source>
</evidence>
<dbReference type="InterPro" id="IPR004182">
    <property type="entry name" value="GRAM"/>
</dbReference>
<feature type="region of interest" description="Disordered" evidence="7">
    <location>
        <begin position="1595"/>
        <end position="1637"/>
    </location>
</feature>
<dbReference type="Gene3D" id="2.60.40.150">
    <property type="entry name" value="C2 domain"/>
    <property type="match status" value="1"/>
</dbReference>
<dbReference type="InterPro" id="IPR035892">
    <property type="entry name" value="C2_domain_sf"/>
</dbReference>
<dbReference type="GO" id="GO:0005886">
    <property type="term" value="C:plasma membrane"/>
    <property type="evidence" value="ECO:0007669"/>
    <property type="project" value="TreeGrafter"/>
</dbReference>
<dbReference type="InterPro" id="IPR051482">
    <property type="entry name" value="Cholesterol_transport"/>
</dbReference>
<evidence type="ECO:0000256" key="2">
    <source>
        <dbReference type="ARBA" id="ARBA00006582"/>
    </source>
</evidence>
<feature type="region of interest" description="Disordered" evidence="7">
    <location>
        <begin position="1387"/>
        <end position="1419"/>
    </location>
</feature>
<dbReference type="GO" id="GO:0032934">
    <property type="term" value="F:sterol binding"/>
    <property type="evidence" value="ECO:0007669"/>
    <property type="project" value="TreeGrafter"/>
</dbReference>
<evidence type="ECO:0000259" key="9">
    <source>
        <dbReference type="PROSITE" id="PS50004"/>
    </source>
</evidence>
<evidence type="ECO:0000256" key="5">
    <source>
        <dbReference type="ARBA" id="ARBA00023136"/>
    </source>
</evidence>
<feature type="compositionally biased region" description="Acidic residues" evidence="7">
    <location>
        <begin position="1595"/>
        <end position="1609"/>
    </location>
</feature>
<evidence type="ECO:0000256" key="6">
    <source>
        <dbReference type="SAM" id="Coils"/>
    </source>
</evidence>
<keyword evidence="13" id="KW-1185">Reference proteome</keyword>
<evidence type="ECO:0000259" key="11">
    <source>
        <dbReference type="PROSITE" id="PS51778"/>
    </source>
</evidence>
<dbReference type="OrthoDB" id="2015333at2759"/>
<evidence type="ECO:0008006" key="14">
    <source>
        <dbReference type="Google" id="ProtNLM"/>
    </source>
</evidence>
<protein>
    <recommendedName>
        <fullName evidence="14">C2 domain-containing protein</fullName>
    </recommendedName>
</protein>
<feature type="compositionally biased region" description="Low complexity" evidence="7">
    <location>
        <begin position="1615"/>
        <end position="1627"/>
    </location>
</feature>
<comment type="similarity">
    <text evidence="2">Belongs to the YSP2 family.</text>
</comment>
<organism evidence="12 13">
    <name type="scientific">Eeniella nana</name>
    <name type="common">Yeast</name>
    <name type="synonym">Brettanomyces nanus</name>
    <dbReference type="NCBI Taxonomy" id="13502"/>
    <lineage>
        <taxon>Eukaryota</taxon>
        <taxon>Fungi</taxon>
        <taxon>Dikarya</taxon>
        <taxon>Ascomycota</taxon>
        <taxon>Saccharomycotina</taxon>
        <taxon>Pichiomycetes</taxon>
        <taxon>Pichiales</taxon>
        <taxon>Pichiaceae</taxon>
        <taxon>Brettanomyces</taxon>
    </lineage>
</organism>
<dbReference type="CDD" id="cd13220">
    <property type="entry name" value="PH-GRAM_GRAMDC"/>
    <property type="match status" value="1"/>
</dbReference>
<proteinExistence type="inferred from homology"/>
<feature type="coiled-coil region" evidence="6">
    <location>
        <begin position="1833"/>
        <end position="1860"/>
    </location>
</feature>
<feature type="domain" description="VASt" evidence="11">
    <location>
        <begin position="1654"/>
        <end position="1825"/>
    </location>
</feature>
<dbReference type="KEGG" id="bnn:FOA43_004269"/>
<dbReference type="Pfam" id="PF02893">
    <property type="entry name" value="GRAM"/>
    <property type="match status" value="1"/>
</dbReference>
<comment type="subcellular location">
    <subcellularLocation>
        <location evidence="1">Membrane</location>
        <topology evidence="1">Single-pass membrane protein</topology>
    </subcellularLocation>
</comment>
<keyword evidence="6" id="KW-0175">Coiled coil</keyword>
<dbReference type="PANTHER" id="PTHR23319">
    <property type="entry name" value="GRAM DOMAIN CONTAINING 1B, ISOFORM E"/>
    <property type="match status" value="1"/>
</dbReference>
<dbReference type="GO" id="GO:0032366">
    <property type="term" value="P:intracellular sterol transport"/>
    <property type="evidence" value="ECO:0007669"/>
    <property type="project" value="TreeGrafter"/>
</dbReference>
<dbReference type="Gene3D" id="1.10.357.50">
    <property type="match status" value="1"/>
</dbReference>
<evidence type="ECO:0000259" key="10">
    <source>
        <dbReference type="PROSITE" id="PS51258"/>
    </source>
</evidence>
<feature type="region of interest" description="Disordered" evidence="7">
    <location>
        <begin position="1293"/>
        <end position="1338"/>
    </location>
</feature>
<accession>A0A875S9S4</accession>
<dbReference type="GO" id="GO:0005789">
    <property type="term" value="C:endoplasmic reticulum membrane"/>
    <property type="evidence" value="ECO:0007669"/>
    <property type="project" value="TreeGrafter"/>
</dbReference>
<dbReference type="InterPro" id="IPR031968">
    <property type="entry name" value="VASt"/>
</dbReference>
<feature type="compositionally biased region" description="Basic and acidic residues" evidence="7">
    <location>
        <begin position="1391"/>
        <end position="1413"/>
    </location>
</feature>
<feature type="compositionally biased region" description="Low complexity" evidence="7">
    <location>
        <begin position="1160"/>
        <end position="1172"/>
    </location>
</feature>
<dbReference type="GeneID" id="62197669"/>
<feature type="domain" description="C2" evidence="9">
    <location>
        <begin position="660"/>
        <end position="779"/>
    </location>
</feature>
<dbReference type="EMBL" id="CP064815">
    <property type="protein sequence ID" value="QPG76875.1"/>
    <property type="molecule type" value="Genomic_DNA"/>
</dbReference>
<dbReference type="PROSITE" id="PS51258">
    <property type="entry name" value="MHD1"/>
    <property type="match status" value="1"/>
</dbReference>
<feature type="domain" description="MHD1" evidence="10">
    <location>
        <begin position="497"/>
        <end position="615"/>
    </location>
</feature>
<dbReference type="InterPro" id="IPR000008">
    <property type="entry name" value="C2_dom"/>
</dbReference>
<dbReference type="SMART" id="SM00239">
    <property type="entry name" value="C2"/>
    <property type="match status" value="1"/>
</dbReference>
<keyword evidence="5 8" id="KW-0472">Membrane</keyword>
<evidence type="ECO:0000256" key="3">
    <source>
        <dbReference type="ARBA" id="ARBA00022692"/>
    </source>
</evidence>
<feature type="transmembrane region" description="Helical" evidence="8">
    <location>
        <begin position="1879"/>
        <end position="1899"/>
    </location>
</feature>
<feature type="compositionally biased region" description="Basic and acidic residues" evidence="7">
    <location>
        <begin position="1117"/>
        <end position="1136"/>
    </location>
</feature>
<feature type="region of interest" description="Disordered" evidence="7">
    <location>
        <begin position="1115"/>
        <end position="1146"/>
    </location>
</feature>
<evidence type="ECO:0000313" key="12">
    <source>
        <dbReference type="EMBL" id="QPG76875.1"/>
    </source>
</evidence>
<reference evidence="12" key="1">
    <citation type="submission" date="2020-10" db="EMBL/GenBank/DDBJ databases">
        <authorList>
            <person name="Roach M.J.R."/>
        </authorList>
    </citation>
    <scope>NUCLEOTIDE SEQUENCE</scope>
    <source>
        <strain evidence="12">CBS 1945</strain>
    </source>
</reference>
<dbReference type="GO" id="GO:0032541">
    <property type="term" value="C:cortical endoplasmic reticulum"/>
    <property type="evidence" value="ECO:0007669"/>
    <property type="project" value="TreeGrafter"/>
</dbReference>
<feature type="compositionally biased region" description="Polar residues" evidence="7">
    <location>
        <begin position="1329"/>
        <end position="1338"/>
    </location>
</feature>
<name>A0A875S9S4_EENNA</name>
<evidence type="ECO:0000256" key="4">
    <source>
        <dbReference type="ARBA" id="ARBA00022989"/>
    </source>
</evidence>
<feature type="region of interest" description="Disordered" evidence="7">
    <location>
        <begin position="1160"/>
        <end position="1209"/>
    </location>
</feature>
<keyword evidence="4 8" id="KW-1133">Transmembrane helix</keyword>
<dbReference type="GO" id="GO:0120015">
    <property type="term" value="F:sterol transfer activity"/>
    <property type="evidence" value="ECO:0007669"/>
    <property type="project" value="TreeGrafter"/>
</dbReference>
<dbReference type="SMART" id="SM00568">
    <property type="entry name" value="GRAM"/>
    <property type="match status" value="1"/>
</dbReference>